<reference evidence="2" key="2">
    <citation type="submission" date="2021-09" db="EMBL/GenBank/DDBJ databases">
        <authorList>
            <person name="Gilroy R."/>
        </authorList>
    </citation>
    <scope>NUCLEOTIDE SEQUENCE</scope>
    <source>
        <strain evidence="2">CHK194-22301</strain>
    </source>
</reference>
<dbReference type="Proteomes" id="UP000784793">
    <property type="component" value="Unassembled WGS sequence"/>
</dbReference>
<dbReference type="AlphaFoldDB" id="A0A921FIG1"/>
<protein>
    <submittedName>
        <fullName evidence="2">Uncharacterized protein</fullName>
    </submittedName>
</protein>
<name>A0A921FIG1_9LACO</name>
<sequence length="49" mass="6042">MDNINWDKWQEQVDEHNPNCPWLDEEDDDWDYQAEDEAEDEVLGDDWED</sequence>
<evidence type="ECO:0000313" key="3">
    <source>
        <dbReference type="Proteomes" id="UP000784793"/>
    </source>
</evidence>
<gene>
    <name evidence="2" type="ORF">K8V23_02975</name>
</gene>
<dbReference type="EMBL" id="DYXB01000045">
    <property type="protein sequence ID" value="HJF09750.1"/>
    <property type="molecule type" value="Genomic_DNA"/>
</dbReference>
<proteinExistence type="predicted"/>
<evidence type="ECO:0000256" key="1">
    <source>
        <dbReference type="SAM" id="MobiDB-lite"/>
    </source>
</evidence>
<organism evidence="2 3">
    <name type="scientific">Lactobacillus crispatus</name>
    <dbReference type="NCBI Taxonomy" id="47770"/>
    <lineage>
        <taxon>Bacteria</taxon>
        <taxon>Bacillati</taxon>
        <taxon>Bacillota</taxon>
        <taxon>Bacilli</taxon>
        <taxon>Lactobacillales</taxon>
        <taxon>Lactobacillaceae</taxon>
        <taxon>Lactobacillus</taxon>
    </lineage>
</organism>
<accession>A0A921FIG1</accession>
<reference evidence="2" key="1">
    <citation type="journal article" date="2021" name="PeerJ">
        <title>Extensive microbial diversity within the chicken gut microbiome revealed by metagenomics and culture.</title>
        <authorList>
            <person name="Gilroy R."/>
            <person name="Ravi A."/>
            <person name="Getino M."/>
            <person name="Pursley I."/>
            <person name="Horton D.L."/>
            <person name="Alikhan N.F."/>
            <person name="Baker D."/>
            <person name="Gharbi K."/>
            <person name="Hall N."/>
            <person name="Watson M."/>
            <person name="Adriaenssens E.M."/>
            <person name="Foster-Nyarko E."/>
            <person name="Jarju S."/>
            <person name="Secka A."/>
            <person name="Antonio M."/>
            <person name="Oren A."/>
            <person name="Chaudhuri R.R."/>
            <person name="La Ragione R."/>
            <person name="Hildebrand F."/>
            <person name="Pallen M.J."/>
        </authorList>
    </citation>
    <scope>NUCLEOTIDE SEQUENCE</scope>
    <source>
        <strain evidence="2">CHK194-22301</strain>
    </source>
</reference>
<comment type="caution">
    <text evidence="2">The sequence shown here is derived from an EMBL/GenBank/DDBJ whole genome shotgun (WGS) entry which is preliminary data.</text>
</comment>
<feature type="compositionally biased region" description="Basic and acidic residues" evidence="1">
    <location>
        <begin position="8"/>
        <end position="17"/>
    </location>
</feature>
<evidence type="ECO:0000313" key="2">
    <source>
        <dbReference type="EMBL" id="HJF09750.1"/>
    </source>
</evidence>
<feature type="region of interest" description="Disordered" evidence="1">
    <location>
        <begin position="1"/>
        <end position="26"/>
    </location>
</feature>